<feature type="transmembrane region" description="Helical" evidence="6">
    <location>
        <begin position="156"/>
        <end position="177"/>
    </location>
</feature>
<feature type="transmembrane region" description="Helical" evidence="6">
    <location>
        <begin position="233"/>
        <end position="252"/>
    </location>
</feature>
<comment type="subcellular location">
    <subcellularLocation>
        <location evidence="1">Cell membrane</location>
        <topology evidence="1">Multi-pass membrane protein</topology>
    </subcellularLocation>
</comment>
<dbReference type="OrthoDB" id="5024156at2"/>
<evidence type="ECO:0000256" key="3">
    <source>
        <dbReference type="ARBA" id="ARBA00022692"/>
    </source>
</evidence>
<accession>A0A5C8K7Q8</accession>
<dbReference type="AlphaFoldDB" id="A0A5C8K7Q8"/>
<comment type="caution">
    <text evidence="7">The sequence shown here is derived from an EMBL/GenBank/DDBJ whole genome shotgun (WGS) entry which is preliminary data.</text>
</comment>
<dbReference type="Proteomes" id="UP000321926">
    <property type="component" value="Unassembled WGS sequence"/>
</dbReference>
<proteinExistence type="predicted"/>
<evidence type="ECO:0000256" key="2">
    <source>
        <dbReference type="ARBA" id="ARBA00022475"/>
    </source>
</evidence>
<feature type="transmembrane region" description="Helical" evidence="6">
    <location>
        <begin position="16"/>
        <end position="36"/>
    </location>
</feature>
<evidence type="ECO:0000256" key="6">
    <source>
        <dbReference type="SAM" id="Phobius"/>
    </source>
</evidence>
<organism evidence="7 8">
    <name type="scientific">Pontibacter qinzhouensis</name>
    <dbReference type="NCBI Taxonomy" id="2603253"/>
    <lineage>
        <taxon>Bacteria</taxon>
        <taxon>Pseudomonadati</taxon>
        <taxon>Bacteroidota</taxon>
        <taxon>Cytophagia</taxon>
        <taxon>Cytophagales</taxon>
        <taxon>Hymenobacteraceae</taxon>
        <taxon>Pontibacter</taxon>
    </lineage>
</organism>
<feature type="transmembrane region" description="Helical" evidence="6">
    <location>
        <begin position="122"/>
        <end position="144"/>
    </location>
</feature>
<evidence type="ECO:0000256" key="4">
    <source>
        <dbReference type="ARBA" id="ARBA00022989"/>
    </source>
</evidence>
<gene>
    <name evidence="7" type="ORF">FVR03_11735</name>
</gene>
<dbReference type="InterPro" id="IPR019108">
    <property type="entry name" value="Caa3_assmbl_CtaG-rel"/>
</dbReference>
<dbReference type="Pfam" id="PF09678">
    <property type="entry name" value="Caa3_CtaG"/>
    <property type="match status" value="1"/>
</dbReference>
<evidence type="ECO:0000313" key="8">
    <source>
        <dbReference type="Proteomes" id="UP000321926"/>
    </source>
</evidence>
<keyword evidence="5 6" id="KW-0472">Membrane</keyword>
<evidence type="ECO:0000256" key="5">
    <source>
        <dbReference type="ARBA" id="ARBA00023136"/>
    </source>
</evidence>
<dbReference type="EMBL" id="VRTY01000039">
    <property type="protein sequence ID" value="TXK45856.1"/>
    <property type="molecule type" value="Genomic_DNA"/>
</dbReference>
<keyword evidence="2" id="KW-1003">Cell membrane</keyword>
<protein>
    <submittedName>
        <fullName evidence="7">Cytochrome c oxidase assembly protein</fullName>
    </submittedName>
</protein>
<evidence type="ECO:0000313" key="7">
    <source>
        <dbReference type="EMBL" id="TXK45856.1"/>
    </source>
</evidence>
<name>A0A5C8K7Q8_9BACT</name>
<keyword evidence="8" id="KW-1185">Reference proteome</keyword>
<feature type="transmembrane region" description="Helical" evidence="6">
    <location>
        <begin position="48"/>
        <end position="70"/>
    </location>
</feature>
<evidence type="ECO:0000256" key="1">
    <source>
        <dbReference type="ARBA" id="ARBA00004651"/>
    </source>
</evidence>
<keyword evidence="4 6" id="KW-1133">Transmembrane helix</keyword>
<keyword evidence="3 6" id="KW-0812">Transmembrane</keyword>
<dbReference type="RefSeq" id="WP_147921943.1">
    <property type="nucleotide sequence ID" value="NZ_VRTY01000039.1"/>
</dbReference>
<feature type="transmembrane region" description="Helical" evidence="6">
    <location>
        <begin position="82"/>
        <end position="102"/>
    </location>
</feature>
<feature type="transmembrane region" description="Helical" evidence="6">
    <location>
        <begin position="189"/>
        <end position="213"/>
    </location>
</feature>
<dbReference type="GO" id="GO:0005886">
    <property type="term" value="C:plasma membrane"/>
    <property type="evidence" value="ECO:0007669"/>
    <property type="project" value="UniProtKB-SubCell"/>
</dbReference>
<reference evidence="7 8" key="1">
    <citation type="submission" date="2019-08" db="EMBL/GenBank/DDBJ databases">
        <authorList>
            <person name="Shi S."/>
        </authorList>
    </citation>
    <scope>NUCLEOTIDE SEQUENCE [LARGE SCALE GENOMIC DNA]</scope>
    <source>
        <strain evidence="7 8">GY10130</strain>
    </source>
</reference>
<sequence length="265" mass="30052">MTHDSHQLHDSTFPDWIPLLLLVVVAVLYLLAYYSILNEKGGWQRWRVICFTVGLVLLGIALLPSLMRWAHQDLVGHMVQHLLLGMYGPLFLVLGAPVMLALKALPVNLARTITAILRSRAFFMLSHPVTALLLNMGGMYLLYLTPLYVKSLTNSFLHYLIHFHFLAAGFLFTWSMIGQEPVAKRPAFGIRVFVLFISMAAHAFLSKFMYAYLYPLNAPHSADQIREAAKLMYYWGDLSELLLAIVLFASWYRKRSIAKIPAPSA</sequence>